<feature type="compositionally biased region" description="Polar residues" evidence="1">
    <location>
        <begin position="242"/>
        <end position="254"/>
    </location>
</feature>
<feature type="compositionally biased region" description="Basic and acidic residues" evidence="1">
    <location>
        <begin position="146"/>
        <end position="160"/>
    </location>
</feature>
<dbReference type="OrthoDB" id="654447at2759"/>
<dbReference type="STRING" id="1504633.A0A2T7EY76"/>
<keyword evidence="3" id="KW-1185">Reference proteome</keyword>
<evidence type="ECO:0000313" key="2">
    <source>
        <dbReference type="EMBL" id="PUZ72771.1"/>
    </source>
</evidence>
<dbReference type="AlphaFoldDB" id="A0A2T7EY76"/>
<evidence type="ECO:0000313" key="3">
    <source>
        <dbReference type="Proteomes" id="UP000244336"/>
    </source>
</evidence>
<accession>A0A2T7EY76</accession>
<evidence type="ECO:0000256" key="1">
    <source>
        <dbReference type="SAM" id="MobiDB-lite"/>
    </source>
</evidence>
<dbReference type="Proteomes" id="UP000244336">
    <property type="component" value="Chromosome 2"/>
</dbReference>
<feature type="region of interest" description="Disordered" evidence="1">
    <location>
        <begin position="136"/>
        <end position="169"/>
    </location>
</feature>
<dbReference type="EMBL" id="CM009750">
    <property type="protein sequence ID" value="PUZ72771.1"/>
    <property type="molecule type" value="Genomic_DNA"/>
</dbReference>
<dbReference type="PANTHER" id="PTHR47853">
    <property type="entry name" value="EXPRESSED PROTEIN"/>
    <property type="match status" value="1"/>
</dbReference>
<reference evidence="2 3" key="1">
    <citation type="submission" date="2018-04" db="EMBL/GenBank/DDBJ databases">
        <title>WGS assembly of Panicum hallii var. hallii HAL2.</title>
        <authorList>
            <person name="Lovell J."/>
            <person name="Jenkins J."/>
            <person name="Lowry D."/>
            <person name="Mamidi S."/>
            <person name="Sreedasyam A."/>
            <person name="Weng X."/>
            <person name="Barry K."/>
            <person name="Bonette J."/>
            <person name="Campitelli B."/>
            <person name="Daum C."/>
            <person name="Gordon S."/>
            <person name="Gould B."/>
            <person name="Lipzen A."/>
            <person name="MacQueen A."/>
            <person name="Palacio-Mejia J."/>
            <person name="Plott C."/>
            <person name="Shakirov E."/>
            <person name="Shu S."/>
            <person name="Yoshinaga Y."/>
            <person name="Zane M."/>
            <person name="Rokhsar D."/>
            <person name="Grimwood J."/>
            <person name="Schmutz J."/>
            <person name="Juenger T."/>
        </authorList>
    </citation>
    <scope>NUCLEOTIDE SEQUENCE [LARGE SCALE GENOMIC DNA]</scope>
    <source>
        <strain evidence="3">cv. HAL2</strain>
    </source>
</reference>
<evidence type="ECO:0008006" key="4">
    <source>
        <dbReference type="Google" id="ProtNLM"/>
    </source>
</evidence>
<feature type="region of interest" description="Disordered" evidence="1">
    <location>
        <begin position="288"/>
        <end position="343"/>
    </location>
</feature>
<name>A0A2T7EY76_9POAL</name>
<gene>
    <name evidence="2" type="ORF">GQ55_2G421500</name>
</gene>
<organism evidence="2 3">
    <name type="scientific">Panicum hallii var. hallii</name>
    <dbReference type="NCBI Taxonomy" id="1504633"/>
    <lineage>
        <taxon>Eukaryota</taxon>
        <taxon>Viridiplantae</taxon>
        <taxon>Streptophyta</taxon>
        <taxon>Embryophyta</taxon>
        <taxon>Tracheophyta</taxon>
        <taxon>Spermatophyta</taxon>
        <taxon>Magnoliopsida</taxon>
        <taxon>Liliopsida</taxon>
        <taxon>Poales</taxon>
        <taxon>Poaceae</taxon>
        <taxon>PACMAD clade</taxon>
        <taxon>Panicoideae</taxon>
        <taxon>Panicodae</taxon>
        <taxon>Paniceae</taxon>
        <taxon>Panicinae</taxon>
        <taxon>Panicum</taxon>
        <taxon>Panicum sect. Panicum</taxon>
    </lineage>
</organism>
<dbReference type="Gramene" id="PUZ72771">
    <property type="protein sequence ID" value="PUZ72771"/>
    <property type="gene ID" value="GQ55_2G421500"/>
</dbReference>
<proteinExistence type="predicted"/>
<feature type="region of interest" description="Disordered" evidence="1">
    <location>
        <begin position="226"/>
        <end position="254"/>
    </location>
</feature>
<dbReference type="PANTHER" id="PTHR47853:SF1">
    <property type="entry name" value="EXPRESSED PROTEIN"/>
    <property type="match status" value="1"/>
</dbReference>
<protein>
    <recommendedName>
        <fullName evidence="4">TFIIS N-terminal domain-containing protein</fullName>
    </recommendedName>
</protein>
<feature type="compositionally biased region" description="Basic and acidic residues" evidence="1">
    <location>
        <begin position="288"/>
        <end position="304"/>
    </location>
</feature>
<sequence length="343" mass="36969">MALRRWKPFLGAFPHIDTAIEAADADGLLSRDEIRSARSRIVEMLCDAADNDDEKAEGFCVLLDEAMAASLATLRAVPSERIALASDDLVGAVGALMRDHASERVRGLARDVVRGWRAGVKAKLARARAAMDVLDGLSSTAPPPHQDSDTKAKKIPEKQPRPRKTAVVSSCRISTAELKKIPEEEPCPRKTAVVSSCCVSTADSKKIPEEQPRPRKTAVVSSCRVSTAESYGPLPKNRSPVVRTSNVKPSSANTGAPAVVPVPAQPKMTPPVVACSVAVEKKMEATKRKLHEEAEDAKRQRTIEVIRPPRPPTGQRQRNAHPAVRARAPAGELRVVRGSSSCM</sequence>